<evidence type="ECO:0000313" key="2">
    <source>
        <dbReference type="EMBL" id="MBK9716100.1"/>
    </source>
</evidence>
<evidence type="ECO:0000313" key="3">
    <source>
        <dbReference type="Proteomes" id="UP000808349"/>
    </source>
</evidence>
<comment type="caution">
    <text evidence="2">The sequence shown here is derived from an EMBL/GenBank/DDBJ whole genome shotgun (WGS) entry which is preliminary data.</text>
</comment>
<sequence>MTKTEILQLLQDTKSFTIPCFDLSNIELNKNYGDGKWTIRQILHHLTDTEYLFVGRLKKIMAEPKQVIWAFNQDEWNETFDYINESLTSKKELYSLCREMNRELIEKYYDQFKDKEFVHSITGLRTLQMEFEKVALHNYSHNEQIMKALALCIK</sequence>
<accession>A0A9D7S592</accession>
<dbReference type="Proteomes" id="UP000808349">
    <property type="component" value="Unassembled WGS sequence"/>
</dbReference>
<protein>
    <submittedName>
        <fullName evidence="2">DinB family protein</fullName>
    </submittedName>
</protein>
<dbReference type="EMBL" id="JADKFW010000004">
    <property type="protein sequence ID" value="MBK9716100.1"/>
    <property type="molecule type" value="Genomic_DNA"/>
</dbReference>
<dbReference type="Pfam" id="PF12867">
    <property type="entry name" value="DinB_2"/>
    <property type="match status" value="1"/>
</dbReference>
<dbReference type="InterPro" id="IPR024775">
    <property type="entry name" value="DinB-like"/>
</dbReference>
<dbReference type="InterPro" id="IPR034660">
    <property type="entry name" value="DinB/YfiT-like"/>
</dbReference>
<organism evidence="2 3">
    <name type="scientific">Candidatus Defluviibacterium haderslevense</name>
    <dbReference type="NCBI Taxonomy" id="2981993"/>
    <lineage>
        <taxon>Bacteria</taxon>
        <taxon>Pseudomonadati</taxon>
        <taxon>Bacteroidota</taxon>
        <taxon>Saprospiria</taxon>
        <taxon>Saprospirales</taxon>
        <taxon>Saprospiraceae</taxon>
        <taxon>Candidatus Defluviibacterium</taxon>
    </lineage>
</organism>
<gene>
    <name evidence="2" type="ORF">IPO85_00975</name>
</gene>
<proteinExistence type="predicted"/>
<reference evidence="2 3" key="1">
    <citation type="submission" date="2020-10" db="EMBL/GenBank/DDBJ databases">
        <title>Connecting structure to function with the recovery of over 1000 high-quality activated sludge metagenome-assembled genomes encoding full-length rRNA genes using long-read sequencing.</title>
        <authorList>
            <person name="Singleton C.M."/>
            <person name="Petriglieri F."/>
            <person name="Kristensen J.M."/>
            <person name="Kirkegaard R.H."/>
            <person name="Michaelsen T.Y."/>
            <person name="Andersen M.H."/>
            <person name="Karst S.M."/>
            <person name="Dueholm M.S."/>
            <person name="Nielsen P.H."/>
            <person name="Albertsen M."/>
        </authorList>
    </citation>
    <scope>NUCLEOTIDE SEQUENCE [LARGE SCALE GENOMIC DNA]</scope>
    <source>
        <strain evidence="2">Ribe_18-Q3-R11-54_BAT3C.373</strain>
    </source>
</reference>
<dbReference type="Gene3D" id="1.20.120.450">
    <property type="entry name" value="dinb family like domain"/>
    <property type="match status" value="1"/>
</dbReference>
<feature type="domain" description="DinB-like" evidence="1">
    <location>
        <begin position="23"/>
        <end position="145"/>
    </location>
</feature>
<name>A0A9D7S592_9BACT</name>
<evidence type="ECO:0000259" key="1">
    <source>
        <dbReference type="Pfam" id="PF12867"/>
    </source>
</evidence>
<dbReference type="AlphaFoldDB" id="A0A9D7S592"/>
<dbReference type="SUPFAM" id="SSF109854">
    <property type="entry name" value="DinB/YfiT-like putative metalloenzymes"/>
    <property type="match status" value="1"/>
</dbReference>